<dbReference type="STRING" id="151549.A0A4C1SDH5"/>
<reference evidence="2 3" key="1">
    <citation type="journal article" date="2019" name="Commun. Biol.">
        <title>The bagworm genome reveals a unique fibroin gene that provides high tensile strength.</title>
        <authorList>
            <person name="Kono N."/>
            <person name="Nakamura H."/>
            <person name="Ohtoshi R."/>
            <person name="Tomita M."/>
            <person name="Numata K."/>
            <person name="Arakawa K."/>
        </authorList>
    </citation>
    <scope>NUCLEOTIDE SEQUENCE [LARGE SCALE GENOMIC DNA]</scope>
</reference>
<protein>
    <submittedName>
        <fullName evidence="2">Uncharacterized protein</fullName>
    </submittedName>
</protein>
<evidence type="ECO:0000313" key="3">
    <source>
        <dbReference type="Proteomes" id="UP000299102"/>
    </source>
</evidence>
<feature type="region of interest" description="Disordered" evidence="1">
    <location>
        <begin position="51"/>
        <end position="108"/>
    </location>
</feature>
<name>A0A4C1SDH5_EUMVA</name>
<organism evidence="2 3">
    <name type="scientific">Eumeta variegata</name>
    <name type="common">Bagworm moth</name>
    <name type="synonym">Eumeta japonica</name>
    <dbReference type="NCBI Taxonomy" id="151549"/>
    <lineage>
        <taxon>Eukaryota</taxon>
        <taxon>Metazoa</taxon>
        <taxon>Ecdysozoa</taxon>
        <taxon>Arthropoda</taxon>
        <taxon>Hexapoda</taxon>
        <taxon>Insecta</taxon>
        <taxon>Pterygota</taxon>
        <taxon>Neoptera</taxon>
        <taxon>Endopterygota</taxon>
        <taxon>Lepidoptera</taxon>
        <taxon>Glossata</taxon>
        <taxon>Ditrysia</taxon>
        <taxon>Tineoidea</taxon>
        <taxon>Psychidae</taxon>
        <taxon>Oiketicinae</taxon>
        <taxon>Eumeta</taxon>
    </lineage>
</organism>
<sequence length="108" mass="11839">MALDAHQLGTSTTQRPSNPVATALNSVIPYTIPTNILPQAIYAPPPPVIPTEHTNLTPRPITMPPYGSLHRMSEGSSCSDADGSLKRSKRQRRPNKFYGYTSDDENPH</sequence>
<gene>
    <name evidence="2" type="ORF">EVAR_70651_1</name>
</gene>
<dbReference type="AlphaFoldDB" id="A0A4C1SDH5"/>
<feature type="compositionally biased region" description="Polar residues" evidence="1">
    <location>
        <begin position="8"/>
        <end position="20"/>
    </location>
</feature>
<comment type="caution">
    <text evidence="2">The sequence shown here is derived from an EMBL/GenBank/DDBJ whole genome shotgun (WGS) entry which is preliminary data.</text>
</comment>
<proteinExistence type="predicted"/>
<feature type="compositionally biased region" description="Basic residues" evidence="1">
    <location>
        <begin position="86"/>
        <end position="95"/>
    </location>
</feature>
<dbReference type="EMBL" id="BGZK01003247">
    <property type="protein sequence ID" value="GBO99149.1"/>
    <property type="molecule type" value="Genomic_DNA"/>
</dbReference>
<accession>A0A4C1SDH5</accession>
<feature type="region of interest" description="Disordered" evidence="1">
    <location>
        <begin position="1"/>
        <end position="20"/>
    </location>
</feature>
<keyword evidence="3" id="KW-1185">Reference proteome</keyword>
<evidence type="ECO:0000256" key="1">
    <source>
        <dbReference type="SAM" id="MobiDB-lite"/>
    </source>
</evidence>
<dbReference type="Proteomes" id="UP000299102">
    <property type="component" value="Unassembled WGS sequence"/>
</dbReference>
<evidence type="ECO:0000313" key="2">
    <source>
        <dbReference type="EMBL" id="GBO99149.1"/>
    </source>
</evidence>